<evidence type="ECO:0000313" key="2">
    <source>
        <dbReference type="EMBL" id="KAK6977472.1"/>
    </source>
</evidence>
<sequence length="527" mass="57143">MIIPSRPRPCPAPTPVSSLVRIRGIENWEEGRAEQVIKVEVGDAMKLERESRGTYIHDAILGRPSIRRGGVFGLTLHIHIHIDLRTRSHPVHATPPPDHRPRALAPVSDGEAGAHNDDIGVRAARTPPVIPSLTRTHPTRRILGGSALRLRASSSPTTQPSKTAARSAKRGARSTTAQRAAEAEAQQGGEGAKQRAGVDLPSLRLRLRANVWAQEGGKEGREERALSSQEKKTRRDMKGDVREAGVGWEWAGLLPTRRRAAVEVRRRLPPSLPPLPPHPGLHPPRLPPTESFADREFQDPASTSVEIRAAKEGVHSSRLCRFSDSVLPAHPAPILLRRLLRLHPRPFERRVKAAAAHECALEEPSDFVEGDGVEDGEATHARELRGSTTVELTVLHGRSATQTRPPSLPPPLQLRQDAYAPGAAAQHHGGLSQAEAQRDGTGETAEVWVGSNEDGKGGRKEGVREETRREGVDEGVVDGDGVEGSREMWGGDGGVKGEAMSDAEEDGDVDDEVEMSMSRLSLQIEKA</sequence>
<feature type="region of interest" description="Disordered" evidence="1">
    <location>
        <begin position="88"/>
        <end position="197"/>
    </location>
</feature>
<name>A0AAV9ZBU4_9AGAR</name>
<dbReference type="EMBL" id="JAWWNJ010000167">
    <property type="protein sequence ID" value="KAK6977472.1"/>
    <property type="molecule type" value="Genomic_DNA"/>
</dbReference>
<evidence type="ECO:0000256" key="1">
    <source>
        <dbReference type="SAM" id="MobiDB-lite"/>
    </source>
</evidence>
<feature type="compositionally biased region" description="Pro residues" evidence="1">
    <location>
        <begin position="270"/>
        <end position="287"/>
    </location>
</feature>
<reference evidence="2 3" key="1">
    <citation type="journal article" date="2024" name="J Genomics">
        <title>Draft genome sequencing and assembly of Favolaschia claudopus CIRM-BRFM 2984 isolated from oak limbs.</title>
        <authorList>
            <person name="Navarro D."/>
            <person name="Drula E."/>
            <person name="Chaduli D."/>
            <person name="Cazenave R."/>
            <person name="Ahrendt S."/>
            <person name="Wang J."/>
            <person name="Lipzen A."/>
            <person name="Daum C."/>
            <person name="Barry K."/>
            <person name="Grigoriev I.V."/>
            <person name="Favel A."/>
            <person name="Rosso M.N."/>
            <person name="Martin F."/>
        </authorList>
    </citation>
    <scope>NUCLEOTIDE SEQUENCE [LARGE SCALE GENOMIC DNA]</scope>
    <source>
        <strain evidence="2 3">CIRM-BRFM 2984</strain>
    </source>
</reference>
<dbReference type="AlphaFoldDB" id="A0AAV9ZBU4"/>
<feature type="compositionally biased region" description="Acidic residues" evidence="1">
    <location>
        <begin position="501"/>
        <end position="510"/>
    </location>
</feature>
<feature type="compositionally biased region" description="Basic and acidic residues" evidence="1">
    <location>
        <begin position="453"/>
        <end position="472"/>
    </location>
</feature>
<protein>
    <submittedName>
        <fullName evidence="2">Uncharacterized protein</fullName>
    </submittedName>
</protein>
<comment type="caution">
    <text evidence="2">The sequence shown here is derived from an EMBL/GenBank/DDBJ whole genome shotgun (WGS) entry which is preliminary data.</text>
</comment>
<feature type="region of interest" description="Disordered" evidence="1">
    <location>
        <begin position="269"/>
        <end position="293"/>
    </location>
</feature>
<feature type="compositionally biased region" description="Basic and acidic residues" evidence="1">
    <location>
        <begin position="216"/>
        <end position="240"/>
    </location>
</feature>
<feature type="region of interest" description="Disordered" evidence="1">
    <location>
        <begin position="215"/>
        <end position="240"/>
    </location>
</feature>
<proteinExistence type="predicted"/>
<organism evidence="2 3">
    <name type="scientific">Favolaschia claudopus</name>
    <dbReference type="NCBI Taxonomy" id="2862362"/>
    <lineage>
        <taxon>Eukaryota</taxon>
        <taxon>Fungi</taxon>
        <taxon>Dikarya</taxon>
        <taxon>Basidiomycota</taxon>
        <taxon>Agaricomycotina</taxon>
        <taxon>Agaricomycetes</taxon>
        <taxon>Agaricomycetidae</taxon>
        <taxon>Agaricales</taxon>
        <taxon>Marasmiineae</taxon>
        <taxon>Mycenaceae</taxon>
        <taxon>Favolaschia</taxon>
    </lineage>
</organism>
<keyword evidence="3" id="KW-1185">Reference proteome</keyword>
<accession>A0AAV9ZBU4</accession>
<dbReference type="Proteomes" id="UP001362999">
    <property type="component" value="Unassembled WGS sequence"/>
</dbReference>
<feature type="region of interest" description="Disordered" evidence="1">
    <location>
        <begin position="420"/>
        <end position="510"/>
    </location>
</feature>
<feature type="compositionally biased region" description="Low complexity" evidence="1">
    <location>
        <begin position="177"/>
        <end position="187"/>
    </location>
</feature>
<gene>
    <name evidence="2" type="ORF">R3P38DRAFT_2810025</name>
</gene>
<evidence type="ECO:0000313" key="3">
    <source>
        <dbReference type="Proteomes" id="UP001362999"/>
    </source>
</evidence>
<feature type="compositionally biased region" description="Polar residues" evidence="1">
    <location>
        <begin position="152"/>
        <end position="164"/>
    </location>
</feature>